<proteinExistence type="predicted"/>
<dbReference type="AlphaFoldDB" id="A0A813DY71"/>
<organism evidence="4 5">
    <name type="scientific">Polarella glacialis</name>
    <name type="common">Dinoflagellate</name>
    <dbReference type="NCBI Taxonomy" id="89957"/>
    <lineage>
        <taxon>Eukaryota</taxon>
        <taxon>Sar</taxon>
        <taxon>Alveolata</taxon>
        <taxon>Dinophyceae</taxon>
        <taxon>Suessiales</taxon>
        <taxon>Suessiaceae</taxon>
        <taxon>Polarella</taxon>
    </lineage>
</organism>
<protein>
    <recommendedName>
        <fullName evidence="3">Protein ENHANCED DISEASE RESISTANCE 2 C-terminal domain-containing protein</fullName>
    </recommendedName>
</protein>
<sequence length="498" mass="52371">MGCLWLCDASENFCSGGLACLGKLQNFRGRAIKPSSHIHEQASSSEEAIPTLASLVADRVAIAGVQVSSNGHSVPPAATRSPPAPLAVPRASPGLGVWAEGDAQSFRLRCGPDYRQKRLKETPGPPLYRCVSAEVVEAQAQIRSCTASFSSQPTGLNPESEARSGSSQTHDLASIGLPNVIVVNFQLPFCAGPWLKGQHPKEDHGCSVLLFFQLQAMPDMEIPAAARLLARYLHEEGHPKKEGQMVSGCFKAIGVLEDLDQLNITAARPIMRQFNGKPVLVERETRRYAFGTELVELAIDVRGFNPVARSLLQRLRGQLPVTSVQLGLLVQGCSDAELPEGFLGSVQLRGLDLLGGRRVTASAAEVDPTAALSTAQPKPTDLGPSTDADDLPAAEGGSGITGIRAAAIAAAAFASAASFAGAAGALGMIATAAVGVLLHPGFHHDRASMASGQHPRRTWLPCGSRRRLPPPSLFSSPGSCSSDFATPHSSPCEIRSIL</sequence>
<feature type="region of interest" description="Disordered" evidence="1">
    <location>
        <begin position="365"/>
        <end position="395"/>
    </location>
</feature>
<reference evidence="4" key="1">
    <citation type="submission" date="2021-02" db="EMBL/GenBank/DDBJ databases">
        <authorList>
            <person name="Dougan E. K."/>
            <person name="Rhodes N."/>
            <person name="Thang M."/>
            <person name="Chan C."/>
        </authorList>
    </citation>
    <scope>NUCLEOTIDE SEQUENCE</scope>
</reference>
<dbReference type="Proteomes" id="UP000654075">
    <property type="component" value="Unassembled WGS sequence"/>
</dbReference>
<dbReference type="InterPro" id="IPR009769">
    <property type="entry name" value="EDR2_C"/>
</dbReference>
<name>A0A813DY71_POLGL</name>
<dbReference type="EMBL" id="CAJNNV010004388">
    <property type="protein sequence ID" value="CAE8590633.1"/>
    <property type="molecule type" value="Genomic_DNA"/>
</dbReference>
<dbReference type="PANTHER" id="PTHR31558">
    <property type="entry name" value="CW14 PROTEIN"/>
    <property type="match status" value="1"/>
</dbReference>
<evidence type="ECO:0000259" key="3">
    <source>
        <dbReference type="Pfam" id="PF07059"/>
    </source>
</evidence>
<comment type="caution">
    <text evidence="4">The sequence shown here is derived from an EMBL/GenBank/DDBJ whole genome shotgun (WGS) entry which is preliminary data.</text>
</comment>
<dbReference type="OrthoDB" id="9970435at2759"/>
<keyword evidence="5" id="KW-1185">Reference proteome</keyword>
<keyword evidence="2" id="KW-1133">Transmembrane helix</keyword>
<evidence type="ECO:0000256" key="1">
    <source>
        <dbReference type="SAM" id="MobiDB-lite"/>
    </source>
</evidence>
<keyword evidence="2" id="KW-0812">Transmembrane</keyword>
<keyword evidence="2" id="KW-0472">Membrane</keyword>
<gene>
    <name evidence="4" type="ORF">PGLA1383_LOCUS9349</name>
</gene>
<evidence type="ECO:0000313" key="4">
    <source>
        <dbReference type="EMBL" id="CAE8590633.1"/>
    </source>
</evidence>
<evidence type="ECO:0000313" key="5">
    <source>
        <dbReference type="Proteomes" id="UP000654075"/>
    </source>
</evidence>
<feature type="transmembrane region" description="Helical" evidence="2">
    <location>
        <begin position="408"/>
        <end position="438"/>
    </location>
</feature>
<dbReference type="Pfam" id="PF07059">
    <property type="entry name" value="EDR2_C"/>
    <property type="match status" value="1"/>
</dbReference>
<feature type="region of interest" description="Disordered" evidence="1">
    <location>
        <begin position="147"/>
        <end position="169"/>
    </location>
</feature>
<feature type="domain" description="Protein ENHANCED DISEASE RESISTANCE 2 C-terminal" evidence="3">
    <location>
        <begin position="98"/>
        <end position="352"/>
    </location>
</feature>
<evidence type="ECO:0000256" key="2">
    <source>
        <dbReference type="SAM" id="Phobius"/>
    </source>
</evidence>
<accession>A0A813DY71</accession>